<dbReference type="Proteomes" id="UP000000235">
    <property type="component" value="Chromosome"/>
</dbReference>
<keyword evidence="2" id="KW-1185">Reference proteome</keyword>
<name>A4X295_SALTO</name>
<reference evidence="2" key="1">
    <citation type="journal article" date="2007" name="Proc. Natl. Acad. Sci. U.S.A.">
        <title>Genome sequencing reveals complex secondary metabolome in the marine actinomycete Salinispora tropica.</title>
        <authorList>
            <person name="Udwary D.W."/>
            <person name="Zeigler L."/>
            <person name="Asolkar R.N."/>
            <person name="Singan V."/>
            <person name="Lapidus A."/>
            <person name="Fenical W."/>
            <person name="Jensen P.R."/>
            <person name="Moore B.S."/>
        </authorList>
    </citation>
    <scope>NUCLEOTIDE SEQUENCE [LARGE SCALE GENOMIC DNA]</scope>
    <source>
        <strain evidence="2">ATCC BAA-916 / DSM 44818 / CNB-440</strain>
    </source>
</reference>
<dbReference type="STRING" id="369723.Strop_0511"/>
<protein>
    <recommendedName>
        <fullName evidence="3">Flavin reductase</fullName>
    </recommendedName>
</protein>
<accession>A4X295</accession>
<organism evidence="1 2">
    <name type="scientific">Salinispora tropica (strain ATCC BAA-916 / DSM 44818 / JCM 13857 / NBRC 105044 / CNB-440)</name>
    <dbReference type="NCBI Taxonomy" id="369723"/>
    <lineage>
        <taxon>Bacteria</taxon>
        <taxon>Bacillati</taxon>
        <taxon>Actinomycetota</taxon>
        <taxon>Actinomycetes</taxon>
        <taxon>Micromonosporales</taxon>
        <taxon>Micromonosporaceae</taxon>
        <taxon>Salinispora</taxon>
    </lineage>
</organism>
<evidence type="ECO:0000313" key="1">
    <source>
        <dbReference type="EMBL" id="ABP52995.1"/>
    </source>
</evidence>
<dbReference type="HOGENOM" id="CLU_1757535_0_0_11"/>
<proteinExistence type="predicted"/>
<sequence length="148" mass="17090">MIRAHDPMRPLWRCRACGADWPCQPARLALLDEYRGRRSALLARQGKLLAQASDQLSRLNGTKPDLRERFVDWCWRAEHEDPTIGVFESVDLDFLFRAIEAVIRYHWGGWTCPECTDSGCPRLDWVDASLDVLQRRSQGRPEAEGPKR</sequence>
<dbReference type="EMBL" id="CP000667">
    <property type="protein sequence ID" value="ABP52995.1"/>
    <property type="molecule type" value="Genomic_DNA"/>
</dbReference>
<evidence type="ECO:0000313" key="2">
    <source>
        <dbReference type="Proteomes" id="UP000000235"/>
    </source>
</evidence>
<gene>
    <name evidence="1" type="ordered locus">Strop_0511</name>
</gene>
<dbReference type="KEGG" id="stp:Strop_0511"/>
<dbReference type="AlphaFoldDB" id="A4X295"/>
<evidence type="ECO:0008006" key="3">
    <source>
        <dbReference type="Google" id="ProtNLM"/>
    </source>
</evidence>